<protein>
    <recommendedName>
        <fullName evidence="3">F-box domain-containing protein</fullName>
    </recommendedName>
</protein>
<dbReference type="PANTHER" id="PTHR42085:SF4">
    <property type="entry name" value="F-BOX DOMAIN-CONTAINING PROTEIN"/>
    <property type="match status" value="1"/>
</dbReference>
<dbReference type="PANTHER" id="PTHR42085">
    <property type="entry name" value="F-BOX DOMAIN-CONTAINING PROTEIN"/>
    <property type="match status" value="1"/>
</dbReference>
<name>A0ABR1NRN3_DIAER</name>
<reference evidence="1 2" key="1">
    <citation type="submission" date="2024-02" db="EMBL/GenBank/DDBJ databases">
        <title>De novo assembly and annotation of 12 fungi associated with fruit tree decline syndrome in Ontario, Canada.</title>
        <authorList>
            <person name="Sulman M."/>
            <person name="Ellouze W."/>
            <person name="Ilyukhin E."/>
        </authorList>
    </citation>
    <scope>NUCLEOTIDE SEQUENCE [LARGE SCALE GENOMIC DNA]</scope>
    <source>
        <strain evidence="1 2">M169</strain>
    </source>
</reference>
<proteinExistence type="predicted"/>
<organism evidence="1 2">
    <name type="scientific">Diaporthe eres</name>
    <name type="common">Phomopsis oblonga</name>
    <dbReference type="NCBI Taxonomy" id="83184"/>
    <lineage>
        <taxon>Eukaryota</taxon>
        <taxon>Fungi</taxon>
        <taxon>Dikarya</taxon>
        <taxon>Ascomycota</taxon>
        <taxon>Pezizomycotina</taxon>
        <taxon>Sordariomycetes</taxon>
        <taxon>Sordariomycetidae</taxon>
        <taxon>Diaporthales</taxon>
        <taxon>Diaporthaceae</taxon>
        <taxon>Diaporthe</taxon>
        <taxon>Diaporthe eres species complex</taxon>
    </lineage>
</organism>
<comment type="caution">
    <text evidence="1">The sequence shown here is derived from an EMBL/GenBank/DDBJ whole genome shotgun (WGS) entry which is preliminary data.</text>
</comment>
<sequence>MGFNSGGPFPILQLPRELRDEVWRYAVVRPKIFVSFGRLEDLQQRALCPDRPLRTCMSWENKDAYHEEDLYQSGTYFRPRKFEDFWNKDSNEGNGESQYEVDYDKLALGYPALDVRDDENKHLDLSIFLTCRQISTEAMDTYYAENKFVFCLINFGASDCSMTSANAAWSFLRDRPRAMLPRIRQFDLHLYGWDECDGFQILDPQVWKNLMGIIKSHMKLQHLGLYFRGRLTDLRDGDANAESLVSRLTIHFSGFPLVKVLRSNLLYNGQILGFKNIRAQLIREPEPVANDTERQDLNTRHDSKCNYFLSMQTYDDYAGYCLLPRQYRNPANDENARDQMKDCLIDIFEPLGGSASLDHVKTRGRRYD</sequence>
<dbReference type="Proteomes" id="UP001430848">
    <property type="component" value="Unassembled WGS sequence"/>
</dbReference>
<accession>A0ABR1NRN3</accession>
<dbReference type="InterPro" id="IPR038883">
    <property type="entry name" value="AN11006-like"/>
</dbReference>
<gene>
    <name evidence="1" type="ORF">SLS63_012347</name>
</gene>
<evidence type="ECO:0000313" key="1">
    <source>
        <dbReference type="EMBL" id="KAK7712699.1"/>
    </source>
</evidence>
<evidence type="ECO:0000313" key="2">
    <source>
        <dbReference type="Proteomes" id="UP001430848"/>
    </source>
</evidence>
<evidence type="ECO:0008006" key="3">
    <source>
        <dbReference type="Google" id="ProtNLM"/>
    </source>
</evidence>
<keyword evidence="2" id="KW-1185">Reference proteome</keyword>
<dbReference type="EMBL" id="JAKNSF020000134">
    <property type="protein sequence ID" value="KAK7712699.1"/>
    <property type="molecule type" value="Genomic_DNA"/>
</dbReference>